<dbReference type="OrthoDB" id="9996044at2"/>
<dbReference type="RefSeq" id="WP_109687435.1">
    <property type="nucleotide sequence ID" value="NZ_QGGL01000004.1"/>
</dbReference>
<organism evidence="2 3">
    <name type="scientific">Tumebacillus permanentifrigoris</name>
    <dbReference type="NCBI Taxonomy" id="378543"/>
    <lineage>
        <taxon>Bacteria</taxon>
        <taxon>Bacillati</taxon>
        <taxon>Bacillota</taxon>
        <taxon>Bacilli</taxon>
        <taxon>Bacillales</taxon>
        <taxon>Alicyclobacillaceae</taxon>
        <taxon>Tumebacillus</taxon>
    </lineage>
</organism>
<evidence type="ECO:0000313" key="2">
    <source>
        <dbReference type="EMBL" id="PWK14980.1"/>
    </source>
</evidence>
<keyword evidence="3" id="KW-1185">Reference proteome</keyword>
<gene>
    <name evidence="2" type="ORF">C7459_104184</name>
</gene>
<protein>
    <submittedName>
        <fullName evidence="2">Uncharacterized protein</fullName>
    </submittedName>
</protein>
<evidence type="ECO:0000313" key="3">
    <source>
        <dbReference type="Proteomes" id="UP000245634"/>
    </source>
</evidence>
<keyword evidence="1" id="KW-0812">Transmembrane</keyword>
<feature type="transmembrane region" description="Helical" evidence="1">
    <location>
        <begin position="12"/>
        <end position="31"/>
    </location>
</feature>
<dbReference type="Proteomes" id="UP000245634">
    <property type="component" value="Unassembled WGS sequence"/>
</dbReference>
<name>A0A316DDW1_9BACL</name>
<accession>A0A316DDW1</accession>
<keyword evidence="1" id="KW-1133">Transmembrane helix</keyword>
<comment type="caution">
    <text evidence="2">The sequence shown here is derived from an EMBL/GenBank/DDBJ whole genome shotgun (WGS) entry which is preliminary data.</text>
</comment>
<dbReference type="EMBL" id="QGGL01000004">
    <property type="protein sequence ID" value="PWK14980.1"/>
    <property type="molecule type" value="Genomic_DNA"/>
</dbReference>
<sequence length="178" mass="20030">MNRKWRYLRNLLWLAVFVAVVAVGAVGFRGFHHENAMKAHGQQQQQLQGFAKSNENAHFQGQAEIRDGHGAREHRGFDGGGLVALLGSLVLVIAGWKLWKHAGRKGRWIGGLLIALALLPLVVPALLIYLIYRILRRPTRIAEPMYVATTESYPSTAVDTLDAWEAKTRRELKNKEEK</sequence>
<dbReference type="AlphaFoldDB" id="A0A316DDW1"/>
<proteinExistence type="predicted"/>
<feature type="transmembrane region" description="Helical" evidence="1">
    <location>
        <begin position="76"/>
        <end position="96"/>
    </location>
</feature>
<feature type="transmembrane region" description="Helical" evidence="1">
    <location>
        <begin position="108"/>
        <end position="132"/>
    </location>
</feature>
<evidence type="ECO:0000256" key="1">
    <source>
        <dbReference type="SAM" id="Phobius"/>
    </source>
</evidence>
<keyword evidence="1" id="KW-0472">Membrane</keyword>
<reference evidence="2 3" key="1">
    <citation type="submission" date="2018-05" db="EMBL/GenBank/DDBJ databases">
        <title>Genomic Encyclopedia of Type Strains, Phase IV (KMG-IV): sequencing the most valuable type-strain genomes for metagenomic binning, comparative biology and taxonomic classification.</title>
        <authorList>
            <person name="Goeker M."/>
        </authorList>
    </citation>
    <scope>NUCLEOTIDE SEQUENCE [LARGE SCALE GENOMIC DNA]</scope>
    <source>
        <strain evidence="2 3">DSM 18773</strain>
    </source>
</reference>